<dbReference type="GO" id="GO:0019829">
    <property type="term" value="F:ATPase-coupled monoatomic cation transmembrane transporter activity"/>
    <property type="evidence" value="ECO:0007669"/>
    <property type="project" value="TreeGrafter"/>
</dbReference>
<keyword evidence="3" id="KW-1133">Transmembrane helix</keyword>
<dbReference type="AlphaFoldDB" id="A0A7S2H429"/>
<reference evidence="5" key="1">
    <citation type="submission" date="2021-01" db="EMBL/GenBank/DDBJ databases">
        <authorList>
            <person name="Corre E."/>
            <person name="Pelletier E."/>
            <person name="Niang G."/>
            <person name="Scheremetjew M."/>
            <person name="Finn R."/>
            <person name="Kale V."/>
            <person name="Holt S."/>
            <person name="Cochrane G."/>
            <person name="Meng A."/>
            <person name="Brown T."/>
            <person name="Cohen L."/>
        </authorList>
    </citation>
    <scope>NUCLEOTIDE SEQUENCE</scope>
    <source>
        <strain evidence="5">CCMP1381</strain>
    </source>
</reference>
<keyword evidence="3" id="KW-0812">Transmembrane</keyword>
<accession>A0A7S2H429</accession>
<dbReference type="PANTHER" id="PTHR43294:SF21">
    <property type="entry name" value="CATION TRANSPORTING ATPASE"/>
    <property type="match status" value="1"/>
</dbReference>
<feature type="transmembrane region" description="Helical" evidence="3">
    <location>
        <begin position="213"/>
        <end position="233"/>
    </location>
</feature>
<dbReference type="GO" id="GO:0005886">
    <property type="term" value="C:plasma membrane"/>
    <property type="evidence" value="ECO:0007669"/>
    <property type="project" value="UniProtKB-SubCell"/>
</dbReference>
<dbReference type="InterPro" id="IPR050510">
    <property type="entry name" value="Cation_transp_ATPase_P-type"/>
</dbReference>
<protein>
    <recommendedName>
        <fullName evidence="4">Cation-transporting P-type ATPase C-terminal domain-containing protein</fullName>
    </recommendedName>
</protein>
<keyword evidence="3" id="KW-0472">Membrane</keyword>
<organism evidence="5">
    <name type="scientific">Octactis speculum</name>
    <dbReference type="NCBI Taxonomy" id="3111310"/>
    <lineage>
        <taxon>Eukaryota</taxon>
        <taxon>Sar</taxon>
        <taxon>Stramenopiles</taxon>
        <taxon>Ochrophyta</taxon>
        <taxon>Dictyochophyceae</taxon>
        <taxon>Dictyochales</taxon>
        <taxon>Dictyochaceae</taxon>
        <taxon>Octactis</taxon>
    </lineage>
</organism>
<comment type="subcellular location">
    <subcellularLocation>
        <location evidence="1">Cell membrane</location>
        <topology evidence="1">Multi-pass membrane protein</topology>
    </subcellularLocation>
</comment>
<sequence length="292" mass="33338">MSFGLWSVCLYQPSMKSLDEVVLVNEYEMDAISNWNATTDSTTGCTHEADRTTKSSLLGIASKDVVANGYSAALFCNGDRSYDRYVSTLRRVKMKAKYDLLDKWAKRCHKLDNHHHQLLYCEDVCHYQCDQIRPKMRYNDTYPYPLSAHTHLDHTTSSTMQCANFASRMVQRHSLESAQTAFLVAVVLCQIAAAITFKNRWNSFGVYGSNNDYINYGIAIALMITFLVSYSEIGHSLFGAEKLKFSAWLPGIPFALMIFGFDEIRRYLMRLTSTNSITGDEIIGWLEKMTYF</sequence>
<evidence type="ECO:0000259" key="4">
    <source>
        <dbReference type="Pfam" id="PF00689"/>
    </source>
</evidence>
<dbReference type="GO" id="GO:1902600">
    <property type="term" value="P:proton transmembrane transport"/>
    <property type="evidence" value="ECO:0007669"/>
    <property type="project" value="TreeGrafter"/>
</dbReference>
<evidence type="ECO:0000256" key="1">
    <source>
        <dbReference type="ARBA" id="ARBA00004651"/>
    </source>
</evidence>
<dbReference type="Gene3D" id="1.20.1110.10">
    <property type="entry name" value="Calcium-transporting ATPase, transmembrane domain"/>
    <property type="match status" value="1"/>
</dbReference>
<dbReference type="InterPro" id="IPR023298">
    <property type="entry name" value="ATPase_P-typ_TM_dom_sf"/>
</dbReference>
<feature type="domain" description="Cation-transporting P-type ATPase C-terminal" evidence="4">
    <location>
        <begin position="173"/>
        <end position="268"/>
    </location>
</feature>
<dbReference type="InterPro" id="IPR006068">
    <property type="entry name" value="ATPase_P-typ_cation-transptr_C"/>
</dbReference>
<evidence type="ECO:0000256" key="2">
    <source>
        <dbReference type="ARBA" id="ARBA00022475"/>
    </source>
</evidence>
<keyword evidence="2" id="KW-1003">Cell membrane</keyword>
<gene>
    <name evidence="5" type="ORF">DSPE1174_LOCUS29655</name>
</gene>
<proteinExistence type="predicted"/>
<evidence type="ECO:0000313" key="5">
    <source>
        <dbReference type="EMBL" id="CAD9479894.1"/>
    </source>
</evidence>
<feature type="transmembrane region" description="Helical" evidence="3">
    <location>
        <begin position="245"/>
        <end position="261"/>
    </location>
</feature>
<dbReference type="EMBL" id="HBGS01056898">
    <property type="protein sequence ID" value="CAD9479894.1"/>
    <property type="molecule type" value="Transcribed_RNA"/>
</dbReference>
<dbReference type="Pfam" id="PF00689">
    <property type="entry name" value="Cation_ATPase_C"/>
    <property type="match status" value="1"/>
</dbReference>
<evidence type="ECO:0000256" key="3">
    <source>
        <dbReference type="SAM" id="Phobius"/>
    </source>
</evidence>
<dbReference type="PANTHER" id="PTHR43294">
    <property type="entry name" value="SODIUM/POTASSIUM-TRANSPORTING ATPASE SUBUNIT ALPHA"/>
    <property type="match status" value="1"/>
</dbReference>
<name>A0A7S2H429_9STRA</name>
<feature type="transmembrane region" description="Helical" evidence="3">
    <location>
        <begin position="181"/>
        <end position="201"/>
    </location>
</feature>
<dbReference type="SUPFAM" id="SSF81665">
    <property type="entry name" value="Calcium ATPase, transmembrane domain M"/>
    <property type="match status" value="1"/>
</dbReference>